<sequence length="30" mass="3342">MVRSLVALAKLKGVKQRKFASSSLHAWLSE</sequence>
<name>A0A2K3LVV6_TRIPR</name>
<dbReference type="AlphaFoldDB" id="A0A2K3LVV6"/>
<reference evidence="1 2" key="1">
    <citation type="journal article" date="2014" name="Am. J. Bot.">
        <title>Genome assembly and annotation for red clover (Trifolium pratense; Fabaceae).</title>
        <authorList>
            <person name="Istvanek J."/>
            <person name="Jaros M."/>
            <person name="Krenek A."/>
            <person name="Repkova J."/>
        </authorList>
    </citation>
    <scope>NUCLEOTIDE SEQUENCE [LARGE SCALE GENOMIC DNA]</scope>
    <source>
        <strain evidence="2">cv. Tatra</strain>
        <tissue evidence="1">Young leaves</tissue>
    </source>
</reference>
<feature type="non-terminal residue" evidence="1">
    <location>
        <position position="30"/>
    </location>
</feature>
<gene>
    <name evidence="1" type="ORF">L195_g038699</name>
</gene>
<protein>
    <submittedName>
        <fullName evidence="1">Uncharacterized protein</fullName>
    </submittedName>
</protein>
<reference evidence="1 2" key="2">
    <citation type="journal article" date="2017" name="Front. Plant Sci.">
        <title>Gene Classification and Mining of Molecular Markers Useful in Red Clover (Trifolium pratense) Breeding.</title>
        <authorList>
            <person name="Istvanek J."/>
            <person name="Dluhosova J."/>
            <person name="Dluhos P."/>
            <person name="Patkova L."/>
            <person name="Nedelnik J."/>
            <person name="Repkova J."/>
        </authorList>
    </citation>
    <scope>NUCLEOTIDE SEQUENCE [LARGE SCALE GENOMIC DNA]</scope>
    <source>
        <strain evidence="2">cv. Tatra</strain>
        <tissue evidence="1">Young leaves</tissue>
    </source>
</reference>
<dbReference type="EMBL" id="ASHM01042484">
    <property type="protein sequence ID" value="PNX82667.1"/>
    <property type="molecule type" value="Genomic_DNA"/>
</dbReference>
<evidence type="ECO:0000313" key="1">
    <source>
        <dbReference type="EMBL" id="PNX82667.1"/>
    </source>
</evidence>
<dbReference type="Proteomes" id="UP000236291">
    <property type="component" value="Unassembled WGS sequence"/>
</dbReference>
<organism evidence="1 2">
    <name type="scientific">Trifolium pratense</name>
    <name type="common">Red clover</name>
    <dbReference type="NCBI Taxonomy" id="57577"/>
    <lineage>
        <taxon>Eukaryota</taxon>
        <taxon>Viridiplantae</taxon>
        <taxon>Streptophyta</taxon>
        <taxon>Embryophyta</taxon>
        <taxon>Tracheophyta</taxon>
        <taxon>Spermatophyta</taxon>
        <taxon>Magnoliopsida</taxon>
        <taxon>eudicotyledons</taxon>
        <taxon>Gunneridae</taxon>
        <taxon>Pentapetalae</taxon>
        <taxon>rosids</taxon>
        <taxon>fabids</taxon>
        <taxon>Fabales</taxon>
        <taxon>Fabaceae</taxon>
        <taxon>Papilionoideae</taxon>
        <taxon>50 kb inversion clade</taxon>
        <taxon>NPAAA clade</taxon>
        <taxon>Hologalegina</taxon>
        <taxon>IRL clade</taxon>
        <taxon>Trifolieae</taxon>
        <taxon>Trifolium</taxon>
    </lineage>
</organism>
<comment type="caution">
    <text evidence="1">The sequence shown here is derived from an EMBL/GenBank/DDBJ whole genome shotgun (WGS) entry which is preliminary data.</text>
</comment>
<proteinExistence type="predicted"/>
<accession>A0A2K3LVV6</accession>
<evidence type="ECO:0000313" key="2">
    <source>
        <dbReference type="Proteomes" id="UP000236291"/>
    </source>
</evidence>